<dbReference type="InterPro" id="IPR001789">
    <property type="entry name" value="Sig_transdc_resp-reg_receiver"/>
</dbReference>
<dbReference type="InterPro" id="IPR027417">
    <property type="entry name" value="P-loop_NTPase"/>
</dbReference>
<keyword evidence="7" id="KW-0238">DNA-binding</keyword>
<dbReference type="InterPro" id="IPR003593">
    <property type="entry name" value="AAA+_ATPase"/>
</dbReference>
<dbReference type="Pfam" id="PF00158">
    <property type="entry name" value="Sigma54_activat"/>
    <property type="match status" value="1"/>
</dbReference>
<name>A0A0P9JKY1_9PSED</name>
<evidence type="ECO:0000259" key="13">
    <source>
        <dbReference type="PROSITE" id="PS50110"/>
    </source>
</evidence>
<keyword evidence="8" id="KW-0804">Transcription</keyword>
<keyword evidence="3" id="KW-0067">ATP-binding</keyword>
<accession>A0A0P9JKY1</accession>
<evidence type="ECO:0000259" key="12">
    <source>
        <dbReference type="PROSITE" id="PS50045"/>
    </source>
</evidence>
<proteinExistence type="predicted"/>
<dbReference type="SUPFAM" id="SSF52172">
    <property type="entry name" value="CheY-like"/>
    <property type="match status" value="1"/>
</dbReference>
<evidence type="ECO:0000313" key="15">
    <source>
        <dbReference type="Proteomes" id="UP000050425"/>
    </source>
</evidence>
<evidence type="ECO:0000256" key="6">
    <source>
        <dbReference type="ARBA" id="ARBA00023015"/>
    </source>
</evidence>
<evidence type="ECO:0000256" key="2">
    <source>
        <dbReference type="ARBA" id="ARBA00022741"/>
    </source>
</evidence>
<feature type="domain" description="Sigma-54 factor interaction" evidence="12">
    <location>
        <begin position="167"/>
        <end position="396"/>
    </location>
</feature>
<dbReference type="EMBL" id="LJPT01000029">
    <property type="protein sequence ID" value="KPW51280.1"/>
    <property type="molecule type" value="Genomic_DNA"/>
</dbReference>
<sequence length="495" mass="54739">MSTRRPPRTETVERTESMPHILIVEDETIIRSALRRLLERNQYEVSEAGSVQEAQERFSIPSFDLIVSDLRLPGAPGTELIKLGEGKPVLIMTSYASLRSAVDSMKMGAVDYIAKPFDHDEMLQAVSRILRDRQTVKSLQDERSVLAAKASSADTPAVQNHNGEIGIIGSCPPMLDLYSKIRKVAPTDSNVLVQGESGTGKELVARALHNLSRRAKAPMISVNCAAIPESLIESELFGHEKGAFTGASAGRAGLVEAADGGTLFLDEIGELPLEAQARLLRVLQEGEIRRVGSVQSQKVDVRLIAATHRDLKTLAKNGEFREDLFYRLHVIALKLPALRERGSDILEIARAFLVRQSAKVGRDDLKFAPDAEQAIRHYSWPGNVRELENAVERSVILCENPEITADLLGIDIELDGLDDDEYMGMAPLPGSSSSTGNEPAEDLSLEDYFQHFVLEHQDHMTETELARKLGVSRKCLWERRQRLGIPRRKGVANET</sequence>
<dbReference type="Gene3D" id="1.10.8.60">
    <property type="match status" value="1"/>
</dbReference>
<gene>
    <name evidence="14" type="ORF">ALO88_100197</name>
</gene>
<keyword evidence="5" id="KW-0902">Two-component regulatory system</keyword>
<dbReference type="Proteomes" id="UP000050425">
    <property type="component" value="Unassembled WGS sequence"/>
</dbReference>
<keyword evidence="1 11" id="KW-0597">Phosphoprotein</keyword>
<dbReference type="PROSITE" id="PS00675">
    <property type="entry name" value="SIGMA54_INTERACT_1"/>
    <property type="match status" value="1"/>
</dbReference>
<dbReference type="InterPro" id="IPR058031">
    <property type="entry name" value="AAA_lid_NorR"/>
</dbReference>
<feature type="modified residue" description="4-aspartylphosphate" evidence="11">
    <location>
        <position position="69"/>
    </location>
</feature>
<dbReference type="Pfam" id="PF00072">
    <property type="entry name" value="Response_reg"/>
    <property type="match status" value="1"/>
</dbReference>
<dbReference type="GO" id="GO:0000160">
    <property type="term" value="P:phosphorelay signal transduction system"/>
    <property type="evidence" value="ECO:0007669"/>
    <property type="project" value="UniProtKB-KW"/>
</dbReference>
<dbReference type="InterPro" id="IPR002078">
    <property type="entry name" value="Sigma_54_int"/>
</dbReference>
<dbReference type="Pfam" id="PF25601">
    <property type="entry name" value="AAA_lid_14"/>
    <property type="match status" value="1"/>
</dbReference>
<evidence type="ECO:0000256" key="3">
    <source>
        <dbReference type="ARBA" id="ARBA00022840"/>
    </source>
</evidence>
<dbReference type="GO" id="GO:0003677">
    <property type="term" value="F:DNA binding"/>
    <property type="evidence" value="ECO:0007669"/>
    <property type="project" value="UniProtKB-KW"/>
</dbReference>
<dbReference type="GO" id="GO:0006355">
    <property type="term" value="P:regulation of DNA-templated transcription"/>
    <property type="evidence" value="ECO:0007669"/>
    <property type="project" value="InterPro"/>
</dbReference>
<dbReference type="FunFam" id="3.40.50.300:FF:000006">
    <property type="entry name" value="DNA-binding transcriptional regulator NtrC"/>
    <property type="match status" value="1"/>
</dbReference>
<evidence type="ECO:0000256" key="10">
    <source>
        <dbReference type="ARBA" id="ARBA00073743"/>
    </source>
</evidence>
<evidence type="ECO:0000256" key="4">
    <source>
        <dbReference type="ARBA" id="ARBA00022841"/>
    </source>
</evidence>
<keyword evidence="2" id="KW-0547">Nucleotide-binding</keyword>
<dbReference type="CDD" id="cd00009">
    <property type="entry name" value="AAA"/>
    <property type="match status" value="1"/>
</dbReference>
<keyword evidence="6" id="KW-0805">Transcription regulation</keyword>
<dbReference type="PANTHER" id="PTHR32071">
    <property type="entry name" value="TRANSCRIPTIONAL REGULATORY PROTEIN"/>
    <property type="match status" value="1"/>
</dbReference>
<evidence type="ECO:0000313" key="14">
    <source>
        <dbReference type="EMBL" id="KPW51280.1"/>
    </source>
</evidence>
<dbReference type="PATRIC" id="fig|251702.3.peg.5418"/>
<dbReference type="PROSITE" id="PS50045">
    <property type="entry name" value="SIGMA54_INTERACT_4"/>
    <property type="match status" value="1"/>
</dbReference>
<evidence type="ECO:0000256" key="9">
    <source>
        <dbReference type="ARBA" id="ARBA00060514"/>
    </source>
</evidence>
<dbReference type="Gene3D" id="3.40.50.2300">
    <property type="match status" value="1"/>
</dbReference>
<dbReference type="GO" id="GO:0005524">
    <property type="term" value="F:ATP binding"/>
    <property type="evidence" value="ECO:0007669"/>
    <property type="project" value="UniProtKB-KW"/>
</dbReference>
<evidence type="ECO:0000256" key="7">
    <source>
        <dbReference type="ARBA" id="ARBA00023125"/>
    </source>
</evidence>
<dbReference type="SMART" id="SM00448">
    <property type="entry name" value="REC"/>
    <property type="match status" value="1"/>
</dbReference>
<dbReference type="PROSITE" id="PS00676">
    <property type="entry name" value="SIGMA54_INTERACT_2"/>
    <property type="match status" value="1"/>
</dbReference>
<evidence type="ECO:0000256" key="11">
    <source>
        <dbReference type="PROSITE-ProRule" id="PRU00169"/>
    </source>
</evidence>
<dbReference type="GO" id="GO:0042121">
    <property type="term" value="P:alginic acid biosynthetic process"/>
    <property type="evidence" value="ECO:0007669"/>
    <property type="project" value="UniProtKB-KW"/>
</dbReference>
<comment type="pathway">
    <text evidence="9">Glycan biosynthesis; alginate biosynthesis [regulation].</text>
</comment>
<reference evidence="14 15" key="1">
    <citation type="submission" date="2015-09" db="EMBL/GenBank/DDBJ databases">
        <title>Genome announcement of multiple Pseudomonas syringae strains.</title>
        <authorList>
            <person name="Thakur S."/>
            <person name="Wang P.W."/>
            <person name="Gong Y."/>
            <person name="Weir B.S."/>
            <person name="Guttman D.S."/>
        </authorList>
    </citation>
    <scope>NUCLEOTIDE SEQUENCE [LARGE SCALE GENOMIC DNA]</scope>
    <source>
        <strain evidence="14 15">ICMP4303</strain>
    </source>
</reference>
<dbReference type="InterPro" id="IPR025944">
    <property type="entry name" value="Sigma_54_int_dom_CS"/>
</dbReference>
<dbReference type="PANTHER" id="PTHR32071:SF117">
    <property type="entry name" value="PTS-DEPENDENT DIHYDROXYACETONE KINASE OPERON REGULATORY PROTEIN-RELATED"/>
    <property type="match status" value="1"/>
</dbReference>
<dbReference type="AlphaFoldDB" id="A0A0P9JKY1"/>
<evidence type="ECO:0000256" key="1">
    <source>
        <dbReference type="ARBA" id="ARBA00022553"/>
    </source>
</evidence>
<comment type="caution">
    <text evidence="14">The sequence shown here is derived from an EMBL/GenBank/DDBJ whole genome shotgun (WGS) entry which is preliminary data.</text>
</comment>
<protein>
    <recommendedName>
        <fullName evidence="10">Alginate biosynthesis transcriptional regulatory protein AlgB</fullName>
    </recommendedName>
</protein>
<dbReference type="InterPro" id="IPR025943">
    <property type="entry name" value="Sigma_54_int_dom_ATP-bd_2"/>
</dbReference>
<dbReference type="CDD" id="cd00156">
    <property type="entry name" value="REC"/>
    <property type="match status" value="1"/>
</dbReference>
<dbReference type="SUPFAM" id="SSF52540">
    <property type="entry name" value="P-loop containing nucleoside triphosphate hydrolases"/>
    <property type="match status" value="1"/>
</dbReference>
<organism evidence="14 15">
    <name type="scientific">Pseudomonas syringae pv. antirrhini</name>
    <dbReference type="NCBI Taxonomy" id="251702"/>
    <lineage>
        <taxon>Bacteria</taxon>
        <taxon>Pseudomonadati</taxon>
        <taxon>Pseudomonadota</taxon>
        <taxon>Gammaproteobacteria</taxon>
        <taxon>Pseudomonadales</taxon>
        <taxon>Pseudomonadaceae</taxon>
        <taxon>Pseudomonas</taxon>
    </lineage>
</organism>
<dbReference type="PROSITE" id="PS50110">
    <property type="entry name" value="RESPONSE_REGULATORY"/>
    <property type="match status" value="1"/>
</dbReference>
<evidence type="ECO:0000256" key="8">
    <source>
        <dbReference type="ARBA" id="ARBA00023163"/>
    </source>
</evidence>
<dbReference type="InterPro" id="IPR025662">
    <property type="entry name" value="Sigma_54_int_dom_ATP-bd_1"/>
</dbReference>
<keyword evidence="4" id="KW-0016">Alginate biosynthesis</keyword>
<dbReference type="PROSITE" id="PS00688">
    <property type="entry name" value="SIGMA54_INTERACT_3"/>
    <property type="match status" value="1"/>
</dbReference>
<dbReference type="Gene3D" id="3.40.50.300">
    <property type="entry name" value="P-loop containing nucleotide triphosphate hydrolases"/>
    <property type="match status" value="1"/>
</dbReference>
<dbReference type="SMART" id="SM00382">
    <property type="entry name" value="AAA"/>
    <property type="match status" value="1"/>
</dbReference>
<evidence type="ECO:0000256" key="5">
    <source>
        <dbReference type="ARBA" id="ARBA00023012"/>
    </source>
</evidence>
<feature type="domain" description="Response regulatory" evidence="13">
    <location>
        <begin position="20"/>
        <end position="130"/>
    </location>
</feature>
<dbReference type="InterPro" id="IPR011006">
    <property type="entry name" value="CheY-like_superfamily"/>
</dbReference>
<dbReference type="FunFam" id="1.10.8.60:FF:000120">
    <property type="entry name" value="Sigma-54-dependent Fis family transcriptional regulator"/>
    <property type="match status" value="1"/>
</dbReference>